<dbReference type="Proteomes" id="UP000477311">
    <property type="component" value="Unassembled WGS sequence"/>
</dbReference>
<dbReference type="PANTHER" id="PTHR30203:SF24">
    <property type="entry name" value="BLR4935 PROTEIN"/>
    <property type="match status" value="1"/>
</dbReference>
<dbReference type="GO" id="GO:0015562">
    <property type="term" value="F:efflux transmembrane transporter activity"/>
    <property type="evidence" value="ECO:0007669"/>
    <property type="project" value="InterPro"/>
</dbReference>
<name>A0A6M1RSK2_9BACT</name>
<dbReference type="InterPro" id="IPR003423">
    <property type="entry name" value="OMP_efflux"/>
</dbReference>
<keyword evidence="2" id="KW-0175">Coiled coil</keyword>
<organism evidence="4 5">
    <name type="scientific">Limisphaera ngatamarikiensis</name>
    <dbReference type="NCBI Taxonomy" id="1324935"/>
    <lineage>
        <taxon>Bacteria</taxon>
        <taxon>Pseudomonadati</taxon>
        <taxon>Verrucomicrobiota</taxon>
        <taxon>Verrucomicrobiia</taxon>
        <taxon>Limisphaerales</taxon>
        <taxon>Limisphaeraceae</taxon>
        <taxon>Limisphaera</taxon>
    </lineage>
</organism>
<dbReference type="SUPFAM" id="SSF56954">
    <property type="entry name" value="Outer membrane efflux proteins (OEP)"/>
    <property type="match status" value="1"/>
</dbReference>
<dbReference type="AlphaFoldDB" id="A0A6M1RSK2"/>
<reference evidence="4 5" key="1">
    <citation type="submission" date="2020-02" db="EMBL/GenBank/DDBJ databases">
        <title>Draft genome sequence of Limisphaera ngatamarikiensis NGM72.4T, a thermophilic Verrucomicrobia grouped in subdivision 3.</title>
        <authorList>
            <person name="Carere C.R."/>
            <person name="Steen J."/>
            <person name="Hugenholtz P."/>
            <person name="Stott M.B."/>
        </authorList>
    </citation>
    <scope>NUCLEOTIDE SEQUENCE [LARGE SCALE GENOMIC DNA]</scope>
    <source>
        <strain evidence="4 5">NGM72.4</strain>
    </source>
</reference>
<comment type="similarity">
    <text evidence="1">Belongs to the outer membrane factor (OMF) (TC 1.B.17) family.</text>
</comment>
<dbReference type="InterPro" id="IPR010131">
    <property type="entry name" value="MdtP/NodT-like"/>
</dbReference>
<protein>
    <submittedName>
        <fullName evidence="4">TolC family protein</fullName>
    </submittedName>
</protein>
<feature type="chain" id="PRO_5027084595" evidence="3">
    <location>
        <begin position="21"/>
        <end position="446"/>
    </location>
</feature>
<sequence>MRWRCIGALGFLTSMGMALVAVGEEVVDSADSDVSPAGVVLTLEEALRWACKHGAEVRLAMARLQEAQARWGEARLWPDPALEVAVEDGPVDRGRWGEESKQTVGVSQTIPLGGKKRLDVTLGRVGVELAEQERRMAVRALVREVKLAWVRALGSEEVLAAAAETVRVAEAVVKAVGEQVRAGAVGETDLVRAEMQLERARMELEEARRERSRARAVLAILVGGPGQGEFRLVGELRDGPDAALLACAPDEWLEQHPLMQRVKLEVRRAQVATARAAREKWPDVTLWVRGGRAGPADERLLEAGVTVPVPLWGLTRWRIEQARARELAAGLEWEVQRRQLLLRWEQECRRVEGASERLERLRREMMPRAERAVWQVRMAYEAGKLDLLALLDVQRTLAETRLAVARARLELNEAHVELEDLAGAIPVPEVEAPGYEAGAGRNGDGR</sequence>
<dbReference type="PANTHER" id="PTHR30203">
    <property type="entry name" value="OUTER MEMBRANE CATION EFFLUX PROTEIN"/>
    <property type="match status" value="1"/>
</dbReference>
<dbReference type="Pfam" id="PF02321">
    <property type="entry name" value="OEP"/>
    <property type="match status" value="2"/>
</dbReference>
<evidence type="ECO:0000256" key="2">
    <source>
        <dbReference type="SAM" id="Coils"/>
    </source>
</evidence>
<dbReference type="EMBL" id="JAAKYA010000096">
    <property type="protein sequence ID" value="NGO40573.1"/>
    <property type="molecule type" value="Genomic_DNA"/>
</dbReference>
<accession>A0A6M1RSK2</accession>
<feature type="coiled-coil region" evidence="2">
    <location>
        <begin position="190"/>
        <end position="217"/>
    </location>
</feature>
<dbReference type="RefSeq" id="WP_165109299.1">
    <property type="nucleotide sequence ID" value="NZ_JAAKYA010000096.1"/>
</dbReference>
<evidence type="ECO:0000313" key="5">
    <source>
        <dbReference type="Proteomes" id="UP000477311"/>
    </source>
</evidence>
<evidence type="ECO:0000313" key="4">
    <source>
        <dbReference type="EMBL" id="NGO40573.1"/>
    </source>
</evidence>
<evidence type="ECO:0000256" key="1">
    <source>
        <dbReference type="ARBA" id="ARBA00007613"/>
    </source>
</evidence>
<keyword evidence="5" id="KW-1185">Reference proteome</keyword>
<keyword evidence="3" id="KW-0732">Signal</keyword>
<feature type="signal peptide" evidence="3">
    <location>
        <begin position="1"/>
        <end position="20"/>
    </location>
</feature>
<proteinExistence type="inferred from homology"/>
<evidence type="ECO:0000256" key="3">
    <source>
        <dbReference type="SAM" id="SignalP"/>
    </source>
</evidence>
<comment type="caution">
    <text evidence="4">The sequence shown here is derived from an EMBL/GenBank/DDBJ whole genome shotgun (WGS) entry which is preliminary data.</text>
</comment>
<dbReference type="Gene3D" id="1.20.1600.10">
    <property type="entry name" value="Outer membrane efflux proteins (OEP)"/>
    <property type="match status" value="1"/>
</dbReference>
<gene>
    <name evidence="4" type="ORF">G4L39_14385</name>
</gene>